<protein>
    <recommendedName>
        <fullName evidence="2">DUF3961 domain-containing protein</fullName>
    </recommendedName>
</protein>
<evidence type="ECO:0000256" key="1">
    <source>
        <dbReference type="SAM" id="Phobius"/>
    </source>
</evidence>
<sequence>MTKPFLKIKSGELILTQTHHKFKSSKKFYFLISENYKKLNRYFGIEENVSDQIWFYGFFATSIFMMLFTYLFSGILYGF</sequence>
<dbReference type="InterPro" id="IPR025081">
    <property type="entry name" value="DUF3961"/>
</dbReference>
<organism evidence="3 4">
    <name type="scientific">Bacillus cereus</name>
    <dbReference type="NCBI Taxonomy" id="1396"/>
    <lineage>
        <taxon>Bacteria</taxon>
        <taxon>Bacillati</taxon>
        <taxon>Bacillota</taxon>
        <taxon>Bacilli</taxon>
        <taxon>Bacillales</taxon>
        <taxon>Bacillaceae</taxon>
        <taxon>Bacillus</taxon>
        <taxon>Bacillus cereus group</taxon>
    </lineage>
</organism>
<evidence type="ECO:0000259" key="2">
    <source>
        <dbReference type="Pfam" id="PF13106"/>
    </source>
</evidence>
<keyword evidence="1" id="KW-1133">Transmembrane helix</keyword>
<proteinExistence type="predicted"/>
<accession>A0A1S9TJ53</accession>
<evidence type="ECO:0000313" key="3">
    <source>
        <dbReference type="EMBL" id="OOR10008.1"/>
    </source>
</evidence>
<comment type="caution">
    <text evidence="3">The sequence shown here is derived from an EMBL/GenBank/DDBJ whole genome shotgun (WGS) entry which is preliminary data.</text>
</comment>
<keyword evidence="1" id="KW-0472">Membrane</keyword>
<dbReference type="Pfam" id="PF13106">
    <property type="entry name" value="DUF3961"/>
    <property type="match status" value="1"/>
</dbReference>
<keyword evidence="1" id="KW-0812">Transmembrane</keyword>
<evidence type="ECO:0000313" key="4">
    <source>
        <dbReference type="Proteomes" id="UP000190906"/>
    </source>
</evidence>
<reference evidence="3 4" key="1">
    <citation type="submission" date="2017-01" db="EMBL/GenBank/DDBJ databases">
        <title>Bacillus cereus isolates.</title>
        <authorList>
            <person name="Beno S.M."/>
        </authorList>
    </citation>
    <scope>NUCLEOTIDE SEQUENCE [LARGE SCALE GENOMIC DNA]</scope>
    <source>
        <strain evidence="3 4">FSL H8-0485</strain>
    </source>
</reference>
<dbReference type="EMBL" id="MUAJ01000034">
    <property type="protein sequence ID" value="OOR10008.1"/>
    <property type="molecule type" value="Genomic_DNA"/>
</dbReference>
<dbReference type="Proteomes" id="UP000190906">
    <property type="component" value="Unassembled WGS sequence"/>
</dbReference>
<gene>
    <name evidence="3" type="ORF">BW897_24950</name>
</gene>
<feature type="transmembrane region" description="Helical" evidence="1">
    <location>
        <begin position="53"/>
        <end position="77"/>
    </location>
</feature>
<name>A0A1S9TJ53_BACCE</name>
<feature type="domain" description="DUF3961" evidence="2">
    <location>
        <begin position="39"/>
        <end position="72"/>
    </location>
</feature>
<dbReference type="AlphaFoldDB" id="A0A1S9TJ53"/>